<name>A0A6M2Z6T2_9CAUD</name>
<gene>
    <name evidence="2" type="ORF">vBSalMLPST153_orf00029</name>
</gene>
<reference evidence="2 3" key="1">
    <citation type="submission" date="2019-05" db="EMBL/GenBank/DDBJ databases">
        <authorList>
            <person name="Islam M.S."/>
            <person name="Li J."/>
        </authorList>
    </citation>
    <scope>NUCLEOTIDE SEQUENCE [LARGE SCALE GENOMIC DNA]</scope>
</reference>
<accession>A0A6M2Z6T2</accession>
<sequence>MKEMEIEAGNQKKTVRTSDSHWEDQWEELNEREQALYRKQSIELTNGTDILFPLINPLKENHNV</sequence>
<organism evidence="2 3">
    <name type="scientific">Salmonella phage vB_SalM-LPST153</name>
    <dbReference type="NCBI Taxonomy" id="2604904"/>
    <lineage>
        <taxon>Viruses</taxon>
        <taxon>Duplodnaviria</taxon>
        <taxon>Heunggongvirae</taxon>
        <taxon>Uroviricota</taxon>
        <taxon>Caudoviricetes</taxon>
        <taxon>Autographivirales</taxon>
        <taxon>Autotranscriptaviridae</taxon>
        <taxon>Studiervirinae</taxon>
        <taxon>Berlinvirus</taxon>
        <taxon>Berlinvirus SalMLPST153</taxon>
    </lineage>
</organism>
<feature type="region of interest" description="Disordered" evidence="1">
    <location>
        <begin position="1"/>
        <end position="27"/>
    </location>
</feature>
<evidence type="ECO:0000256" key="1">
    <source>
        <dbReference type="SAM" id="MobiDB-lite"/>
    </source>
</evidence>
<proteinExistence type="predicted"/>
<evidence type="ECO:0000313" key="2">
    <source>
        <dbReference type="EMBL" id="QEM41231.1"/>
    </source>
</evidence>
<dbReference type="Proteomes" id="UP000509128">
    <property type="component" value="Segment"/>
</dbReference>
<protein>
    <submittedName>
        <fullName evidence="2">Uncharacterized protein</fullName>
    </submittedName>
</protein>
<feature type="compositionally biased region" description="Basic and acidic residues" evidence="1">
    <location>
        <begin position="16"/>
        <end position="27"/>
    </location>
</feature>
<keyword evidence="3" id="KW-1185">Reference proteome</keyword>
<dbReference type="EMBL" id="MK907285">
    <property type="protein sequence ID" value="QEM41231.1"/>
    <property type="molecule type" value="Genomic_DNA"/>
</dbReference>
<evidence type="ECO:0000313" key="3">
    <source>
        <dbReference type="Proteomes" id="UP000509128"/>
    </source>
</evidence>